<sequence length="48" mass="5356">MTLVLDLCCGQSALNSTGSLSAQIMCPFYLQLLYFPMMMNNLLDVTCF</sequence>
<dbReference type="EMBL" id="GGEC01055300">
    <property type="protein sequence ID" value="MBX35784.1"/>
    <property type="molecule type" value="Transcribed_RNA"/>
</dbReference>
<organism evidence="1">
    <name type="scientific">Rhizophora mucronata</name>
    <name type="common">Asiatic mangrove</name>
    <dbReference type="NCBI Taxonomy" id="61149"/>
    <lineage>
        <taxon>Eukaryota</taxon>
        <taxon>Viridiplantae</taxon>
        <taxon>Streptophyta</taxon>
        <taxon>Embryophyta</taxon>
        <taxon>Tracheophyta</taxon>
        <taxon>Spermatophyta</taxon>
        <taxon>Magnoliopsida</taxon>
        <taxon>eudicotyledons</taxon>
        <taxon>Gunneridae</taxon>
        <taxon>Pentapetalae</taxon>
        <taxon>rosids</taxon>
        <taxon>fabids</taxon>
        <taxon>Malpighiales</taxon>
        <taxon>Rhizophoraceae</taxon>
        <taxon>Rhizophora</taxon>
    </lineage>
</organism>
<reference evidence="1" key="1">
    <citation type="submission" date="2018-02" db="EMBL/GenBank/DDBJ databases">
        <title>Rhizophora mucronata_Transcriptome.</title>
        <authorList>
            <person name="Meera S.P."/>
            <person name="Sreeshan A."/>
            <person name="Augustine A."/>
        </authorList>
    </citation>
    <scope>NUCLEOTIDE SEQUENCE</scope>
    <source>
        <tissue evidence="1">Leaf</tissue>
    </source>
</reference>
<accession>A0A2P2N013</accession>
<protein>
    <submittedName>
        <fullName evidence="1">Uncharacterized protein</fullName>
    </submittedName>
</protein>
<name>A0A2P2N013_RHIMU</name>
<evidence type="ECO:0000313" key="1">
    <source>
        <dbReference type="EMBL" id="MBX35784.1"/>
    </source>
</evidence>
<dbReference type="AlphaFoldDB" id="A0A2P2N013"/>
<proteinExistence type="predicted"/>